<comment type="caution">
    <text evidence="8">The sequence shown here is derived from an EMBL/GenBank/DDBJ whole genome shotgun (WGS) entry which is preliminary data.</text>
</comment>
<name>A0A4C1TWH4_EUMVA</name>
<organism evidence="8 9">
    <name type="scientific">Eumeta variegata</name>
    <name type="common">Bagworm moth</name>
    <name type="synonym">Eumeta japonica</name>
    <dbReference type="NCBI Taxonomy" id="151549"/>
    <lineage>
        <taxon>Eukaryota</taxon>
        <taxon>Metazoa</taxon>
        <taxon>Ecdysozoa</taxon>
        <taxon>Arthropoda</taxon>
        <taxon>Hexapoda</taxon>
        <taxon>Insecta</taxon>
        <taxon>Pterygota</taxon>
        <taxon>Neoptera</taxon>
        <taxon>Endopterygota</taxon>
        <taxon>Lepidoptera</taxon>
        <taxon>Glossata</taxon>
        <taxon>Ditrysia</taxon>
        <taxon>Tineoidea</taxon>
        <taxon>Psychidae</taxon>
        <taxon>Oiketicinae</taxon>
        <taxon>Eumeta</taxon>
    </lineage>
</organism>
<sequence>MACPASVPYAYIGELLPARHRDLALSITNAMQTLGSALVPLLAWAIIPRGFRLDFGIYEFRSWRLLVLAYSSIFVICGILLCFAPESPKYLVSKGKNEEALKILRMMYAKNKNKTLDEYPVLKLKSEEENGDDKLKTPKASFVSSLRDQTLPILKPPYVKWLALNGFLLFGVFATLNGLFMWVPDVLNRVLSESTGSDTTACQVIRARLEQVNVDLVFAALLSSLQITALAIGPVNAYTVEIFPTHIRGMAVSLSLMLGRLGSVIGTNAAGLLINANCELTFYLFGGLLILCGLLSCLLPKSQIK</sequence>
<evidence type="ECO:0000313" key="9">
    <source>
        <dbReference type="Proteomes" id="UP000299102"/>
    </source>
</evidence>
<dbReference type="AlphaFoldDB" id="A0A4C1TWH4"/>
<dbReference type="PANTHER" id="PTHR23511">
    <property type="entry name" value="SYNAPTIC VESICLE GLYCOPROTEIN 2"/>
    <property type="match status" value="1"/>
</dbReference>
<keyword evidence="9" id="KW-1185">Reference proteome</keyword>
<protein>
    <submittedName>
        <fullName evidence="8">Synaptic vesicle glycoprotein 2A</fullName>
    </submittedName>
</protein>
<feature type="transmembrane region" description="Helical" evidence="6">
    <location>
        <begin position="23"/>
        <end position="47"/>
    </location>
</feature>
<keyword evidence="5 6" id="KW-0472">Membrane</keyword>
<feature type="transmembrane region" description="Helical" evidence="6">
    <location>
        <begin position="216"/>
        <end position="238"/>
    </location>
</feature>
<dbReference type="OrthoDB" id="433512at2759"/>
<dbReference type="Pfam" id="PF07690">
    <property type="entry name" value="MFS_1"/>
    <property type="match status" value="1"/>
</dbReference>
<keyword evidence="3 6" id="KW-0812">Transmembrane</keyword>
<dbReference type="SUPFAM" id="SSF103473">
    <property type="entry name" value="MFS general substrate transporter"/>
    <property type="match status" value="1"/>
</dbReference>
<evidence type="ECO:0000313" key="8">
    <source>
        <dbReference type="EMBL" id="GBP18403.1"/>
    </source>
</evidence>
<gene>
    <name evidence="8" type="primary">SV2A</name>
    <name evidence="8" type="ORF">EVAR_14796_1</name>
</gene>
<feature type="transmembrane region" description="Helical" evidence="6">
    <location>
        <begin position="67"/>
        <end position="84"/>
    </location>
</feature>
<feature type="transmembrane region" description="Helical" evidence="6">
    <location>
        <begin position="161"/>
        <end position="183"/>
    </location>
</feature>
<reference evidence="8 9" key="1">
    <citation type="journal article" date="2019" name="Commun. Biol.">
        <title>The bagworm genome reveals a unique fibroin gene that provides high tensile strength.</title>
        <authorList>
            <person name="Kono N."/>
            <person name="Nakamura H."/>
            <person name="Ohtoshi R."/>
            <person name="Tomita M."/>
            <person name="Numata K."/>
            <person name="Arakawa K."/>
        </authorList>
    </citation>
    <scope>NUCLEOTIDE SEQUENCE [LARGE SCALE GENOMIC DNA]</scope>
</reference>
<evidence type="ECO:0000256" key="6">
    <source>
        <dbReference type="SAM" id="Phobius"/>
    </source>
</evidence>
<dbReference type="EMBL" id="BGZK01000096">
    <property type="protein sequence ID" value="GBP18403.1"/>
    <property type="molecule type" value="Genomic_DNA"/>
</dbReference>
<evidence type="ECO:0000256" key="2">
    <source>
        <dbReference type="ARBA" id="ARBA00022448"/>
    </source>
</evidence>
<dbReference type="PANTHER" id="PTHR23511:SF35">
    <property type="entry name" value="MAJOR FACILITATOR SUPERFAMILY (MFS) PROFILE DOMAIN-CONTAINING PROTEIN"/>
    <property type="match status" value="1"/>
</dbReference>
<dbReference type="GO" id="GO:0022857">
    <property type="term" value="F:transmembrane transporter activity"/>
    <property type="evidence" value="ECO:0007669"/>
    <property type="project" value="InterPro"/>
</dbReference>
<evidence type="ECO:0000256" key="1">
    <source>
        <dbReference type="ARBA" id="ARBA00004141"/>
    </source>
</evidence>
<keyword evidence="4 6" id="KW-1133">Transmembrane helix</keyword>
<dbReference type="InterPro" id="IPR020846">
    <property type="entry name" value="MFS_dom"/>
</dbReference>
<evidence type="ECO:0000256" key="5">
    <source>
        <dbReference type="ARBA" id="ARBA00023136"/>
    </source>
</evidence>
<evidence type="ECO:0000256" key="3">
    <source>
        <dbReference type="ARBA" id="ARBA00022692"/>
    </source>
</evidence>
<feature type="transmembrane region" description="Helical" evidence="6">
    <location>
        <begin position="280"/>
        <end position="299"/>
    </location>
</feature>
<evidence type="ECO:0000259" key="7">
    <source>
        <dbReference type="PROSITE" id="PS50850"/>
    </source>
</evidence>
<comment type="subcellular location">
    <subcellularLocation>
        <location evidence="1">Membrane</location>
        <topology evidence="1">Multi-pass membrane protein</topology>
    </subcellularLocation>
</comment>
<dbReference type="InterPro" id="IPR011701">
    <property type="entry name" value="MFS"/>
</dbReference>
<dbReference type="Gene3D" id="1.20.1250.20">
    <property type="entry name" value="MFS general substrate transporter like domains"/>
    <property type="match status" value="2"/>
</dbReference>
<keyword evidence="2" id="KW-0813">Transport</keyword>
<accession>A0A4C1TWH4</accession>
<proteinExistence type="predicted"/>
<feature type="transmembrane region" description="Helical" evidence="6">
    <location>
        <begin position="250"/>
        <end position="274"/>
    </location>
</feature>
<dbReference type="InterPro" id="IPR036259">
    <property type="entry name" value="MFS_trans_sf"/>
</dbReference>
<dbReference type="GO" id="GO:0016020">
    <property type="term" value="C:membrane"/>
    <property type="evidence" value="ECO:0007669"/>
    <property type="project" value="UniProtKB-SubCell"/>
</dbReference>
<dbReference type="Proteomes" id="UP000299102">
    <property type="component" value="Unassembled WGS sequence"/>
</dbReference>
<evidence type="ECO:0000256" key="4">
    <source>
        <dbReference type="ARBA" id="ARBA00022989"/>
    </source>
</evidence>
<dbReference type="PROSITE" id="PS50850">
    <property type="entry name" value="MFS"/>
    <property type="match status" value="1"/>
</dbReference>
<feature type="domain" description="Major facilitator superfamily (MFS) profile" evidence="7">
    <location>
        <begin position="1"/>
        <end position="304"/>
    </location>
</feature>